<organism evidence="2 3">
    <name type="scientific">Candidatus Nomurabacteria bacterium GW2011_GWA1_46_11</name>
    <dbReference type="NCBI Taxonomy" id="1618732"/>
    <lineage>
        <taxon>Bacteria</taxon>
        <taxon>Candidatus Nomuraibacteriota</taxon>
    </lineage>
</organism>
<feature type="transmembrane region" description="Helical" evidence="1">
    <location>
        <begin position="29"/>
        <end position="52"/>
    </location>
</feature>
<accession>A0A0G1NNF2</accession>
<dbReference type="PANTHER" id="PTHR36833:SF2">
    <property type="entry name" value="SLR0610 PROTEIN"/>
    <property type="match status" value="1"/>
</dbReference>
<evidence type="ECO:0000313" key="2">
    <source>
        <dbReference type="EMBL" id="KKU21976.1"/>
    </source>
</evidence>
<gene>
    <name evidence="2" type="ORF">UX31_C0008G0018</name>
</gene>
<feature type="transmembrane region" description="Helical" evidence="1">
    <location>
        <begin position="64"/>
        <end position="84"/>
    </location>
</feature>
<dbReference type="PANTHER" id="PTHR36833">
    <property type="entry name" value="SLR0610 PROTEIN-RELATED"/>
    <property type="match status" value="1"/>
</dbReference>
<name>A0A0G1NNF2_9BACT</name>
<evidence type="ECO:0000256" key="1">
    <source>
        <dbReference type="SAM" id="Phobius"/>
    </source>
</evidence>
<sequence>MNTIIRHLKVFLYLTRYSIIRDLEYRVDVISNLISSLAWLNFSLILILVLNANTGGFGDQWEPPQMLLLIGVWMIENGFAYFLFYRTIKQLISDVYTGSLDYLLLKPLDSQFLASSRRVALNSLAGPIEGVIIISAALSKLHYLPQIGDLIKFAVLVIVGLSIYYSLWFIAATMSFHWIMVENLLTTVPELVAASKFPPPAYPTGFALFFSSIIPVILMTSSPVRQILGNLPLPYLIYTIAVGGLFLFISRRFWFWSLKSYTSASS</sequence>
<protein>
    <submittedName>
        <fullName evidence="2">Uncharacterized protein</fullName>
    </submittedName>
</protein>
<reference evidence="2 3" key="1">
    <citation type="journal article" date="2015" name="Nature">
        <title>rRNA introns, odd ribosomes, and small enigmatic genomes across a large radiation of phyla.</title>
        <authorList>
            <person name="Brown C.T."/>
            <person name="Hug L.A."/>
            <person name="Thomas B.C."/>
            <person name="Sharon I."/>
            <person name="Castelle C.J."/>
            <person name="Singh A."/>
            <person name="Wilkins M.J."/>
            <person name="Williams K.H."/>
            <person name="Banfield J.F."/>
        </authorList>
    </citation>
    <scope>NUCLEOTIDE SEQUENCE [LARGE SCALE GENOMIC DNA]</scope>
</reference>
<dbReference type="EMBL" id="LCLS01000008">
    <property type="protein sequence ID" value="KKU21976.1"/>
    <property type="molecule type" value="Genomic_DNA"/>
</dbReference>
<keyword evidence="1" id="KW-1133">Transmembrane helix</keyword>
<feature type="transmembrane region" description="Helical" evidence="1">
    <location>
        <begin position="233"/>
        <end position="254"/>
    </location>
</feature>
<proteinExistence type="predicted"/>
<keyword evidence="1" id="KW-0472">Membrane</keyword>
<feature type="transmembrane region" description="Helical" evidence="1">
    <location>
        <begin position="201"/>
        <end position="221"/>
    </location>
</feature>
<feature type="transmembrane region" description="Helical" evidence="1">
    <location>
        <begin position="153"/>
        <end position="181"/>
    </location>
</feature>
<dbReference type="InterPro" id="IPR010390">
    <property type="entry name" value="ABC-2_transporter-like"/>
</dbReference>
<dbReference type="Proteomes" id="UP000034107">
    <property type="component" value="Unassembled WGS sequence"/>
</dbReference>
<evidence type="ECO:0000313" key="3">
    <source>
        <dbReference type="Proteomes" id="UP000034107"/>
    </source>
</evidence>
<comment type="caution">
    <text evidence="2">The sequence shown here is derived from an EMBL/GenBank/DDBJ whole genome shotgun (WGS) entry which is preliminary data.</text>
</comment>
<keyword evidence="1" id="KW-0812">Transmembrane</keyword>
<dbReference type="Pfam" id="PF06182">
    <property type="entry name" value="ABC2_membrane_6"/>
    <property type="match status" value="1"/>
</dbReference>
<dbReference type="AlphaFoldDB" id="A0A0G1NNF2"/>